<keyword evidence="5" id="KW-1185">Reference proteome</keyword>
<name>A0ABZ0JXQ7_9GAMM</name>
<evidence type="ECO:0000256" key="2">
    <source>
        <dbReference type="PROSITE-ProRule" id="PRU00110"/>
    </source>
</evidence>
<proteinExistence type="predicted"/>
<dbReference type="Gene3D" id="1.20.120.160">
    <property type="entry name" value="HPT domain"/>
    <property type="match status" value="1"/>
</dbReference>
<protein>
    <submittedName>
        <fullName evidence="4">Hpt domain-containing protein</fullName>
    </submittedName>
</protein>
<organism evidence="4 5">
    <name type="scientific">Shewanella youngdeokensis</name>
    <dbReference type="NCBI Taxonomy" id="2999068"/>
    <lineage>
        <taxon>Bacteria</taxon>
        <taxon>Pseudomonadati</taxon>
        <taxon>Pseudomonadota</taxon>
        <taxon>Gammaproteobacteria</taxon>
        <taxon>Alteromonadales</taxon>
        <taxon>Shewanellaceae</taxon>
        <taxon>Shewanella</taxon>
    </lineage>
</organism>
<feature type="modified residue" description="Phosphohistidine" evidence="2">
    <location>
        <position position="53"/>
    </location>
</feature>
<accession>A0ABZ0JXQ7</accession>
<dbReference type="EMBL" id="CP136522">
    <property type="protein sequence ID" value="WOT05057.1"/>
    <property type="molecule type" value="Genomic_DNA"/>
</dbReference>
<dbReference type="RefSeq" id="WP_310472694.1">
    <property type="nucleotide sequence ID" value="NZ_CP136522.1"/>
</dbReference>
<evidence type="ECO:0000313" key="4">
    <source>
        <dbReference type="EMBL" id="WOT05057.1"/>
    </source>
</evidence>
<gene>
    <name evidence="4" type="ORF">RGE70_17445</name>
</gene>
<keyword evidence="2" id="KW-0597">Phosphoprotein</keyword>
<dbReference type="Pfam" id="PF01627">
    <property type="entry name" value="Hpt"/>
    <property type="match status" value="1"/>
</dbReference>
<dbReference type="InterPro" id="IPR008207">
    <property type="entry name" value="Sig_transdc_His_kin_Hpt_dom"/>
</dbReference>
<feature type="domain" description="HPt" evidence="3">
    <location>
        <begin position="14"/>
        <end position="108"/>
    </location>
</feature>
<evidence type="ECO:0000256" key="1">
    <source>
        <dbReference type="ARBA" id="ARBA00023012"/>
    </source>
</evidence>
<dbReference type="PROSITE" id="PS50894">
    <property type="entry name" value="HPT"/>
    <property type="match status" value="1"/>
</dbReference>
<sequence length="108" mass="11904">MIEVDELTAMCGDDSDMVKMLLTIYLEEYGESHNILKTRFSSDDVDGLFQISHELKGMFSNLCAKEAMTLAQVVESSAQAGTLPEQSTVDELCGKIQEINQQIAGILQ</sequence>
<reference evidence="4 5" key="1">
    <citation type="submission" date="2023-10" db="EMBL/GenBank/DDBJ databases">
        <title>Complete genome sequence of Shewanella sp. DAU334.</title>
        <authorList>
            <person name="Lee Y.-S."/>
            <person name="Jeong H.-R."/>
            <person name="Hwang E.-J."/>
            <person name="Choi Y.-L."/>
            <person name="Kim G.-D."/>
        </authorList>
    </citation>
    <scope>NUCLEOTIDE SEQUENCE [LARGE SCALE GENOMIC DNA]</scope>
    <source>
        <strain evidence="4 5">DAU334</strain>
    </source>
</reference>
<evidence type="ECO:0000313" key="5">
    <source>
        <dbReference type="Proteomes" id="UP001529491"/>
    </source>
</evidence>
<dbReference type="SUPFAM" id="SSF47226">
    <property type="entry name" value="Histidine-containing phosphotransfer domain, HPT domain"/>
    <property type="match status" value="1"/>
</dbReference>
<keyword evidence="1" id="KW-0902">Two-component regulatory system</keyword>
<evidence type="ECO:0000259" key="3">
    <source>
        <dbReference type="PROSITE" id="PS50894"/>
    </source>
</evidence>
<dbReference type="Proteomes" id="UP001529491">
    <property type="component" value="Chromosome"/>
</dbReference>
<dbReference type="InterPro" id="IPR036641">
    <property type="entry name" value="HPT_dom_sf"/>
</dbReference>